<dbReference type="AlphaFoldDB" id="A0A6A5W9C0"/>
<reference evidence="2" key="1">
    <citation type="journal article" date="2020" name="Stud. Mycol.">
        <title>101 Dothideomycetes genomes: a test case for predicting lifestyles and emergence of pathogens.</title>
        <authorList>
            <person name="Haridas S."/>
            <person name="Albert R."/>
            <person name="Binder M."/>
            <person name="Bloem J."/>
            <person name="Labutti K."/>
            <person name="Salamov A."/>
            <person name="Andreopoulos B."/>
            <person name="Baker S."/>
            <person name="Barry K."/>
            <person name="Bills G."/>
            <person name="Bluhm B."/>
            <person name="Cannon C."/>
            <person name="Castanera R."/>
            <person name="Culley D."/>
            <person name="Daum C."/>
            <person name="Ezra D."/>
            <person name="Gonzalez J."/>
            <person name="Henrissat B."/>
            <person name="Kuo A."/>
            <person name="Liang C."/>
            <person name="Lipzen A."/>
            <person name="Lutzoni F."/>
            <person name="Magnuson J."/>
            <person name="Mondo S."/>
            <person name="Nolan M."/>
            <person name="Ohm R."/>
            <person name="Pangilinan J."/>
            <person name="Park H.-J."/>
            <person name="Ramirez L."/>
            <person name="Alfaro M."/>
            <person name="Sun H."/>
            <person name="Tritt A."/>
            <person name="Yoshinaga Y."/>
            <person name="Zwiers L.-H."/>
            <person name="Turgeon B."/>
            <person name="Goodwin S."/>
            <person name="Spatafora J."/>
            <person name="Crous P."/>
            <person name="Grigoriev I."/>
        </authorList>
    </citation>
    <scope>NUCLEOTIDE SEQUENCE</scope>
    <source>
        <strain evidence="2">CBS 123094</strain>
    </source>
</reference>
<accession>A0A6A5W9C0</accession>
<dbReference type="Proteomes" id="UP000799779">
    <property type="component" value="Unassembled WGS sequence"/>
</dbReference>
<evidence type="ECO:0000256" key="1">
    <source>
        <dbReference type="SAM" id="Phobius"/>
    </source>
</evidence>
<dbReference type="EMBL" id="ML977622">
    <property type="protein sequence ID" value="KAF1996741.1"/>
    <property type="molecule type" value="Genomic_DNA"/>
</dbReference>
<sequence length="56" mass="6471">MWTGSFLFFFLSSSLLFYLLSIPRFFGIGLSLLIFSYLLFTWTRHLKGSVSVTVLV</sequence>
<gene>
    <name evidence="2" type="ORF">P154DRAFT_525433</name>
</gene>
<proteinExistence type="predicted"/>
<protein>
    <submittedName>
        <fullName evidence="2">Uncharacterized protein</fullName>
    </submittedName>
</protein>
<keyword evidence="1" id="KW-1133">Transmembrane helix</keyword>
<name>A0A6A5W9C0_9PLEO</name>
<evidence type="ECO:0000313" key="3">
    <source>
        <dbReference type="Proteomes" id="UP000799779"/>
    </source>
</evidence>
<organism evidence="2 3">
    <name type="scientific">Amniculicola lignicola CBS 123094</name>
    <dbReference type="NCBI Taxonomy" id="1392246"/>
    <lineage>
        <taxon>Eukaryota</taxon>
        <taxon>Fungi</taxon>
        <taxon>Dikarya</taxon>
        <taxon>Ascomycota</taxon>
        <taxon>Pezizomycotina</taxon>
        <taxon>Dothideomycetes</taxon>
        <taxon>Pleosporomycetidae</taxon>
        <taxon>Pleosporales</taxon>
        <taxon>Amniculicolaceae</taxon>
        <taxon>Amniculicola</taxon>
    </lineage>
</organism>
<feature type="transmembrane region" description="Helical" evidence="1">
    <location>
        <begin position="15"/>
        <end position="40"/>
    </location>
</feature>
<evidence type="ECO:0000313" key="2">
    <source>
        <dbReference type="EMBL" id="KAF1996741.1"/>
    </source>
</evidence>
<keyword evidence="1" id="KW-0472">Membrane</keyword>
<keyword evidence="1" id="KW-0812">Transmembrane</keyword>
<keyword evidence="3" id="KW-1185">Reference proteome</keyword>